<proteinExistence type="predicted"/>
<name>A0AC35FCI9_9BILA</name>
<reference evidence="2" key="1">
    <citation type="submission" date="2022-11" db="UniProtKB">
        <authorList>
            <consortium name="WormBaseParasite"/>
        </authorList>
    </citation>
    <scope>IDENTIFICATION</scope>
</reference>
<dbReference type="Proteomes" id="UP000887580">
    <property type="component" value="Unplaced"/>
</dbReference>
<organism evidence="1 2">
    <name type="scientific">Panagrolaimus sp. PS1159</name>
    <dbReference type="NCBI Taxonomy" id="55785"/>
    <lineage>
        <taxon>Eukaryota</taxon>
        <taxon>Metazoa</taxon>
        <taxon>Ecdysozoa</taxon>
        <taxon>Nematoda</taxon>
        <taxon>Chromadorea</taxon>
        <taxon>Rhabditida</taxon>
        <taxon>Tylenchina</taxon>
        <taxon>Panagrolaimomorpha</taxon>
        <taxon>Panagrolaimoidea</taxon>
        <taxon>Panagrolaimidae</taxon>
        <taxon>Panagrolaimus</taxon>
    </lineage>
</organism>
<protein>
    <submittedName>
        <fullName evidence="2">C-type lectin domain-containing protein</fullName>
    </submittedName>
</protein>
<accession>A0AC35FCI9</accession>
<dbReference type="WBParaSite" id="PS1159_v2.g1617.t1">
    <property type="protein sequence ID" value="PS1159_v2.g1617.t1"/>
    <property type="gene ID" value="PS1159_v2.g1617"/>
</dbReference>
<evidence type="ECO:0000313" key="1">
    <source>
        <dbReference type="Proteomes" id="UP000887580"/>
    </source>
</evidence>
<evidence type="ECO:0000313" key="2">
    <source>
        <dbReference type="WBParaSite" id="PS1159_v2.g1617.t1"/>
    </source>
</evidence>
<sequence>MLGIVLLFLLIENLKADCPPNFIEWNSNCFSFFNNSTGFADAELSCKNTGGHLASIHDGFTNALLAQEAVKRFHESTETDFWIGATNLMKPPIWNWTDGTFFDFNDWKKGEPQNISGNGCAALSMSDGFWTAQDCFKSKPFACSSVNVVATTPITYPDYINCTEGFVYLKPSHSCYGNSNTKNVLGWRDGQLHCEGLGGNLASIHSYEEEIFIKTFVYFIQEYVWIGLYSVDQNKHFQWSDGTPIDYLDWINGRPFTNHSGCTVLGVDGFRDDFECTVEKKVLCKISVYK</sequence>